<evidence type="ECO:0000256" key="3">
    <source>
        <dbReference type="ARBA" id="ARBA00023163"/>
    </source>
</evidence>
<evidence type="ECO:0000313" key="7">
    <source>
        <dbReference type="EMBL" id="MFC0566736.1"/>
    </source>
</evidence>
<reference evidence="7 8" key="1">
    <citation type="submission" date="2024-09" db="EMBL/GenBank/DDBJ databases">
        <authorList>
            <person name="Sun Q."/>
            <person name="Mori K."/>
        </authorList>
    </citation>
    <scope>NUCLEOTIDE SEQUENCE [LARGE SCALE GENOMIC DNA]</scope>
    <source>
        <strain evidence="7 8">TBRC 2205</strain>
    </source>
</reference>
<organism evidence="7 8">
    <name type="scientific">Plantactinospora siamensis</name>
    <dbReference type="NCBI Taxonomy" id="555372"/>
    <lineage>
        <taxon>Bacteria</taxon>
        <taxon>Bacillati</taxon>
        <taxon>Actinomycetota</taxon>
        <taxon>Actinomycetes</taxon>
        <taxon>Micromonosporales</taxon>
        <taxon>Micromonosporaceae</taxon>
        <taxon>Plantactinospora</taxon>
    </lineage>
</organism>
<dbReference type="InterPro" id="IPR001647">
    <property type="entry name" value="HTH_TetR"/>
</dbReference>
<feature type="DNA-binding region" description="H-T-H motif" evidence="4">
    <location>
        <begin position="45"/>
        <end position="64"/>
    </location>
</feature>
<dbReference type="PROSITE" id="PS50977">
    <property type="entry name" value="HTH_TETR_2"/>
    <property type="match status" value="1"/>
</dbReference>
<evidence type="ECO:0000256" key="2">
    <source>
        <dbReference type="ARBA" id="ARBA00023125"/>
    </source>
</evidence>
<keyword evidence="3" id="KW-0804">Transcription</keyword>
<proteinExistence type="predicted"/>
<dbReference type="Proteomes" id="UP001589894">
    <property type="component" value="Unassembled WGS sequence"/>
</dbReference>
<dbReference type="InterPro" id="IPR036271">
    <property type="entry name" value="Tet_transcr_reg_TetR-rel_C_sf"/>
</dbReference>
<sequence length="207" mass="22753">MVGMTSTAADAPRSPGRPRSVRADEAIIDAVLDLLADGQTMEALSIEAIAARAGVGKATIYRRWPGKDALLRDALRTLKGAPPVPAGHSVREDLITLLSSVGSGNRDARAMKIMPCLVPEVHRSPEQHRLYEEMIEPRRQVMREVLRRGIDAGELRADLDVDVCMMMTGPMLMQKLLRWRPDIDERELAERVVTAVWGGMATGPARP</sequence>
<feature type="domain" description="HTH tetR-type" evidence="6">
    <location>
        <begin position="21"/>
        <end position="82"/>
    </location>
</feature>
<dbReference type="SUPFAM" id="SSF46689">
    <property type="entry name" value="Homeodomain-like"/>
    <property type="match status" value="1"/>
</dbReference>
<dbReference type="SUPFAM" id="SSF48498">
    <property type="entry name" value="Tetracyclin repressor-like, C-terminal domain"/>
    <property type="match status" value="1"/>
</dbReference>
<evidence type="ECO:0000313" key="8">
    <source>
        <dbReference type="Proteomes" id="UP001589894"/>
    </source>
</evidence>
<comment type="caution">
    <text evidence="7">The sequence shown here is derived from an EMBL/GenBank/DDBJ whole genome shotgun (WGS) entry which is preliminary data.</text>
</comment>
<keyword evidence="2 4" id="KW-0238">DNA-binding</keyword>
<evidence type="ECO:0000256" key="5">
    <source>
        <dbReference type="SAM" id="MobiDB-lite"/>
    </source>
</evidence>
<dbReference type="InterPro" id="IPR009057">
    <property type="entry name" value="Homeodomain-like_sf"/>
</dbReference>
<dbReference type="Pfam" id="PF16859">
    <property type="entry name" value="TetR_C_11"/>
    <property type="match status" value="1"/>
</dbReference>
<dbReference type="PANTHER" id="PTHR30055:SF148">
    <property type="entry name" value="TETR-FAMILY TRANSCRIPTIONAL REGULATOR"/>
    <property type="match status" value="1"/>
</dbReference>
<dbReference type="EMBL" id="JBHLUE010000017">
    <property type="protein sequence ID" value="MFC0566736.1"/>
    <property type="molecule type" value="Genomic_DNA"/>
</dbReference>
<evidence type="ECO:0000256" key="1">
    <source>
        <dbReference type="ARBA" id="ARBA00023015"/>
    </source>
</evidence>
<accession>A0ABV6P1D1</accession>
<evidence type="ECO:0000259" key="6">
    <source>
        <dbReference type="PROSITE" id="PS50977"/>
    </source>
</evidence>
<keyword evidence="1" id="KW-0805">Transcription regulation</keyword>
<protein>
    <submittedName>
        <fullName evidence="7">TetR/AcrR family transcriptional regulator</fullName>
    </submittedName>
</protein>
<dbReference type="PANTHER" id="PTHR30055">
    <property type="entry name" value="HTH-TYPE TRANSCRIPTIONAL REGULATOR RUTR"/>
    <property type="match status" value="1"/>
</dbReference>
<feature type="region of interest" description="Disordered" evidence="5">
    <location>
        <begin position="1"/>
        <end position="20"/>
    </location>
</feature>
<dbReference type="Pfam" id="PF00440">
    <property type="entry name" value="TetR_N"/>
    <property type="match status" value="1"/>
</dbReference>
<evidence type="ECO:0000256" key="4">
    <source>
        <dbReference type="PROSITE-ProRule" id="PRU00335"/>
    </source>
</evidence>
<gene>
    <name evidence="7" type="ORF">ACFFHU_21670</name>
</gene>
<dbReference type="Gene3D" id="1.10.10.60">
    <property type="entry name" value="Homeodomain-like"/>
    <property type="match status" value="1"/>
</dbReference>
<dbReference type="InterPro" id="IPR011075">
    <property type="entry name" value="TetR_C"/>
</dbReference>
<dbReference type="InterPro" id="IPR050109">
    <property type="entry name" value="HTH-type_TetR-like_transc_reg"/>
</dbReference>
<keyword evidence="8" id="KW-1185">Reference proteome</keyword>
<name>A0ABV6P1D1_9ACTN</name>
<dbReference type="RefSeq" id="WP_377341649.1">
    <property type="nucleotide sequence ID" value="NZ_JBHLUE010000017.1"/>
</dbReference>
<dbReference type="Gene3D" id="1.10.357.10">
    <property type="entry name" value="Tetracycline Repressor, domain 2"/>
    <property type="match status" value="1"/>
</dbReference>